<feature type="transmembrane region" description="Helical" evidence="1">
    <location>
        <begin position="70"/>
        <end position="92"/>
    </location>
</feature>
<gene>
    <name evidence="2" type="ORF">CVP05_06160</name>
</gene>
<feature type="transmembrane region" description="Helical" evidence="1">
    <location>
        <begin position="12"/>
        <end position="31"/>
    </location>
</feature>
<feature type="transmembrane region" description="Helical" evidence="1">
    <location>
        <begin position="230"/>
        <end position="248"/>
    </location>
</feature>
<feature type="transmembrane region" description="Helical" evidence="1">
    <location>
        <begin position="160"/>
        <end position="181"/>
    </location>
</feature>
<feature type="transmembrane region" description="Helical" evidence="1">
    <location>
        <begin position="268"/>
        <end position="288"/>
    </location>
</feature>
<proteinExistence type="predicted"/>
<feature type="transmembrane region" description="Helical" evidence="1">
    <location>
        <begin position="202"/>
        <end position="224"/>
    </location>
</feature>
<organism evidence="2 3">
    <name type="scientific">Conservatibacter flavescens</name>
    <dbReference type="NCBI Taxonomy" id="28161"/>
    <lineage>
        <taxon>Bacteria</taxon>
        <taxon>Pseudomonadati</taxon>
        <taxon>Pseudomonadota</taxon>
        <taxon>Gammaproteobacteria</taxon>
        <taxon>Pasteurellales</taxon>
        <taxon>Pasteurellaceae</taxon>
        <taxon>Conservatibacter</taxon>
    </lineage>
</organism>
<feature type="transmembrane region" description="Helical" evidence="1">
    <location>
        <begin position="334"/>
        <end position="353"/>
    </location>
</feature>
<keyword evidence="1" id="KW-1133">Transmembrane helix</keyword>
<feature type="transmembrane region" description="Helical" evidence="1">
    <location>
        <begin position="98"/>
        <end position="114"/>
    </location>
</feature>
<feature type="transmembrane region" description="Helical" evidence="1">
    <location>
        <begin position="135"/>
        <end position="154"/>
    </location>
</feature>
<reference evidence="2 3" key="1">
    <citation type="submission" date="2017-11" db="EMBL/GenBank/DDBJ databases">
        <title>Reclassification of Bisgaard taxon 7 as Conservatibacter flavescens gen. nov., sp. nov.</title>
        <authorList>
            <person name="Christensen H."/>
        </authorList>
    </citation>
    <scope>NUCLEOTIDE SEQUENCE [LARGE SCALE GENOMIC DNA]</scope>
    <source>
        <strain evidence="2 3">7_4</strain>
    </source>
</reference>
<evidence type="ECO:0000313" key="3">
    <source>
        <dbReference type="Proteomes" id="UP000229329"/>
    </source>
</evidence>
<name>A0A2M8S2U4_9PAST</name>
<keyword evidence="1" id="KW-0472">Membrane</keyword>
<feature type="transmembrane region" description="Helical" evidence="1">
    <location>
        <begin position="37"/>
        <end position="58"/>
    </location>
</feature>
<keyword evidence="3" id="KW-1185">Reference proteome</keyword>
<evidence type="ECO:0008006" key="4">
    <source>
        <dbReference type="Google" id="ProtNLM"/>
    </source>
</evidence>
<feature type="transmembrane region" description="Helical" evidence="1">
    <location>
        <begin position="359"/>
        <end position="375"/>
    </location>
</feature>
<comment type="caution">
    <text evidence="2">The sequence shown here is derived from an EMBL/GenBank/DDBJ whole genome shotgun (WGS) entry which is preliminary data.</text>
</comment>
<accession>A0A2M8S2U4</accession>
<protein>
    <recommendedName>
        <fullName evidence="4">Polysaccharide biosynthesis protein</fullName>
    </recommendedName>
</protein>
<dbReference type="EMBL" id="PHHA01000013">
    <property type="protein sequence ID" value="PJG85459.1"/>
    <property type="molecule type" value="Genomic_DNA"/>
</dbReference>
<sequence>MINLIRFWIPNAVSIVFLSLELPIISFLMISAPVNQVANYTIAVACLMFANSLIYPICPFVIQNNRHPKSFFISASIVLLVFSIFNMLIYFYIEEQETRLICYMFSLSLLLIGAKRYLQACHILSDSIKVISRSSIYRVILSVSFCFLLLNIEFFERKDISVIFSILLGGCVEVSILFKEFMKINNKNSYKEISVNYSIKSYMTLIFVSASYLSTNFILMHILVDDLSMMKYWAIIFTIITVSIYPLLDSDSIIMKFLKNKDRYIVEFGIVASTICAIFFILFIFILFNVSNEEYIKNFILSPMTIICCILTPYLWCARSYFRIKYILLEKNTIVILFILLSFVGCYLASYFLQIKSPIILFNFVIILEMLGYLVKSNLIKNS</sequence>
<evidence type="ECO:0000256" key="1">
    <source>
        <dbReference type="SAM" id="Phobius"/>
    </source>
</evidence>
<feature type="transmembrane region" description="Helical" evidence="1">
    <location>
        <begin position="300"/>
        <end position="322"/>
    </location>
</feature>
<dbReference type="AlphaFoldDB" id="A0A2M8S2U4"/>
<dbReference type="Proteomes" id="UP000229329">
    <property type="component" value="Unassembled WGS sequence"/>
</dbReference>
<keyword evidence="1" id="KW-0812">Transmembrane</keyword>
<dbReference type="RefSeq" id="WP_100288702.1">
    <property type="nucleotide sequence ID" value="NZ_PHHA01000013.1"/>
</dbReference>
<evidence type="ECO:0000313" key="2">
    <source>
        <dbReference type="EMBL" id="PJG85459.1"/>
    </source>
</evidence>